<dbReference type="Proteomes" id="UP000597507">
    <property type="component" value="Unassembled WGS sequence"/>
</dbReference>
<keyword evidence="3" id="KW-1185">Reference proteome</keyword>
<evidence type="ECO:0000313" key="3">
    <source>
        <dbReference type="Proteomes" id="UP000597507"/>
    </source>
</evidence>
<evidence type="ECO:0000313" key="2">
    <source>
        <dbReference type="EMBL" id="GGG45474.1"/>
    </source>
</evidence>
<feature type="compositionally biased region" description="Basic and acidic residues" evidence="1">
    <location>
        <begin position="29"/>
        <end position="38"/>
    </location>
</feature>
<organism evidence="2 3">
    <name type="scientific">Caldovatus sediminis</name>
    <dbReference type="NCBI Taxonomy" id="2041189"/>
    <lineage>
        <taxon>Bacteria</taxon>
        <taxon>Pseudomonadati</taxon>
        <taxon>Pseudomonadota</taxon>
        <taxon>Alphaproteobacteria</taxon>
        <taxon>Acetobacterales</taxon>
        <taxon>Roseomonadaceae</taxon>
        <taxon>Caldovatus</taxon>
    </lineage>
</organism>
<dbReference type="EMBL" id="BMKS01000014">
    <property type="protein sequence ID" value="GGG45474.1"/>
    <property type="molecule type" value="Genomic_DNA"/>
</dbReference>
<comment type="caution">
    <text evidence="2">The sequence shown here is derived from an EMBL/GenBank/DDBJ whole genome shotgun (WGS) entry which is preliminary data.</text>
</comment>
<proteinExistence type="predicted"/>
<accession>A0A8J3EET8</accession>
<reference evidence="2 3" key="1">
    <citation type="journal article" date="2014" name="Int. J. Syst. Evol. Microbiol.">
        <title>Complete genome sequence of Corynebacterium casei LMG S-19264T (=DSM 44701T), isolated from a smear-ripened cheese.</title>
        <authorList>
            <consortium name="US DOE Joint Genome Institute (JGI-PGF)"/>
            <person name="Walter F."/>
            <person name="Albersmeier A."/>
            <person name="Kalinowski J."/>
            <person name="Ruckert C."/>
        </authorList>
    </citation>
    <scope>NUCLEOTIDE SEQUENCE [LARGE SCALE GENOMIC DNA]</scope>
    <source>
        <strain evidence="2 3">CGMCC 1.16330</strain>
    </source>
</reference>
<dbReference type="AlphaFoldDB" id="A0A8J3EET8"/>
<protein>
    <submittedName>
        <fullName evidence="2">Uncharacterized protein</fullName>
    </submittedName>
</protein>
<evidence type="ECO:0000256" key="1">
    <source>
        <dbReference type="SAM" id="MobiDB-lite"/>
    </source>
</evidence>
<sequence length="62" mass="6392">MSRRETAATQAPETRARAVRSTGATTPRRSGDRPDRGADVPIAAQIGGAAEGSAPFRLRASG</sequence>
<gene>
    <name evidence="2" type="ORF">GCM10010964_36070</name>
</gene>
<name>A0A8J3EET8_9PROT</name>
<feature type="region of interest" description="Disordered" evidence="1">
    <location>
        <begin position="1"/>
        <end position="62"/>
    </location>
</feature>